<name>A0A8J9W590_BRALA</name>
<evidence type="ECO:0000256" key="4">
    <source>
        <dbReference type="SAM" id="MobiDB-lite"/>
    </source>
</evidence>
<dbReference type="InterPro" id="IPR027038">
    <property type="entry name" value="RanGap"/>
</dbReference>
<protein>
    <submittedName>
        <fullName evidence="5">NOD1 protein</fullName>
    </submittedName>
</protein>
<dbReference type="Gene3D" id="3.80.10.10">
    <property type="entry name" value="Ribonuclease Inhibitor"/>
    <property type="match status" value="1"/>
</dbReference>
<keyword evidence="1" id="KW-0343">GTPase activation</keyword>
<dbReference type="SUPFAM" id="SSF52047">
    <property type="entry name" value="RNI-like"/>
    <property type="match status" value="1"/>
</dbReference>
<keyword evidence="3" id="KW-0677">Repeat</keyword>
<dbReference type="PANTHER" id="PTHR24113:SF12">
    <property type="entry name" value="RAN GTPASE-ACTIVATING PROTEIN 1"/>
    <property type="match status" value="1"/>
</dbReference>
<evidence type="ECO:0000256" key="1">
    <source>
        <dbReference type="ARBA" id="ARBA00022468"/>
    </source>
</evidence>
<feature type="region of interest" description="Disordered" evidence="4">
    <location>
        <begin position="260"/>
        <end position="284"/>
    </location>
</feature>
<evidence type="ECO:0000313" key="6">
    <source>
        <dbReference type="Proteomes" id="UP000838412"/>
    </source>
</evidence>
<evidence type="ECO:0000256" key="2">
    <source>
        <dbReference type="ARBA" id="ARBA00022614"/>
    </source>
</evidence>
<gene>
    <name evidence="5" type="primary">NOD1</name>
    <name evidence="5" type="ORF">BLAG_LOCUS4019</name>
</gene>
<dbReference type="Proteomes" id="UP000838412">
    <property type="component" value="Chromosome 11"/>
</dbReference>
<feature type="region of interest" description="Disordered" evidence="4">
    <location>
        <begin position="231"/>
        <end position="250"/>
    </location>
</feature>
<dbReference type="InterPro" id="IPR032675">
    <property type="entry name" value="LRR_dom_sf"/>
</dbReference>
<keyword evidence="2" id="KW-0433">Leucine-rich repeat</keyword>
<dbReference type="GO" id="GO:0005829">
    <property type="term" value="C:cytosol"/>
    <property type="evidence" value="ECO:0007669"/>
    <property type="project" value="TreeGrafter"/>
</dbReference>
<feature type="region of interest" description="Disordered" evidence="4">
    <location>
        <begin position="319"/>
        <end position="352"/>
    </location>
</feature>
<evidence type="ECO:0000256" key="3">
    <source>
        <dbReference type="ARBA" id="ARBA00022737"/>
    </source>
</evidence>
<dbReference type="PANTHER" id="PTHR24113">
    <property type="entry name" value="RAN GTPASE-ACTIVATING PROTEIN 1"/>
    <property type="match status" value="1"/>
</dbReference>
<dbReference type="Pfam" id="PF13516">
    <property type="entry name" value="LRR_6"/>
    <property type="match status" value="2"/>
</dbReference>
<dbReference type="AlphaFoldDB" id="A0A8J9W590"/>
<dbReference type="GO" id="GO:0005634">
    <property type="term" value="C:nucleus"/>
    <property type="evidence" value="ECO:0007669"/>
    <property type="project" value="TreeGrafter"/>
</dbReference>
<dbReference type="GO" id="GO:0048471">
    <property type="term" value="C:perinuclear region of cytoplasm"/>
    <property type="evidence" value="ECO:0007669"/>
    <property type="project" value="TreeGrafter"/>
</dbReference>
<dbReference type="EMBL" id="OV696696">
    <property type="protein sequence ID" value="CAH1239853.1"/>
    <property type="molecule type" value="Genomic_DNA"/>
</dbReference>
<dbReference type="GO" id="GO:0005096">
    <property type="term" value="F:GTPase activator activity"/>
    <property type="evidence" value="ECO:0007669"/>
    <property type="project" value="UniProtKB-KW"/>
</dbReference>
<reference evidence="5" key="1">
    <citation type="submission" date="2022-01" db="EMBL/GenBank/DDBJ databases">
        <authorList>
            <person name="Braso-Vives M."/>
        </authorList>
    </citation>
    <scope>NUCLEOTIDE SEQUENCE</scope>
</reference>
<keyword evidence="6" id="KW-1185">Reference proteome</keyword>
<accession>A0A8J9W590</accession>
<dbReference type="OrthoDB" id="120976at2759"/>
<feature type="region of interest" description="Disordered" evidence="4">
    <location>
        <begin position="36"/>
        <end position="58"/>
    </location>
</feature>
<sequence>MQSNECEDRDNMELHELNMMRTSEVFLRRKISFDPDKYHEERPPSVSRSGEAVSGREHGITQPNVEEEKNIKTKAAIDRKLSLPRNESLASGRKIEETFSPCDFEVDELEKLYENRKTEAFPTTVGSTQQVPSHPTDVSCRPKDPLYVRRVGLRFWSTKRILDWQRQALRAVEDAEAVLKPVREYGEESASKDTGITVFQSHDVADLDECPPAAEKRGCTQQDQADNADYENSKEHTHYENNEKQEHYENNEEYNHRENNKELGHYGNDTNHRHYENNKEHGHEENNAEHKYYRYDKNHSHYDEKYGHYENDKEHYANDKEHGHYKNDKEHGHYENDREHGHYENDEEHGQHENIREHGHYENDREHGHHENNREHKYFQYDKDHAHYENDEQSNLSTNVYADLDPDFLALQVAMQNVSTQPFYEMDISPADEEQDHPFYKMDVTAAKEMQEPFYEMDISTADEKQDAQPFYNIDDDPTDVYADLDPEFVAAEDEVCRRHRAKEPEENQENAHQDGPSCSQPCHVFLRSRPARITAVCVGVVISVIAATVLTLMFNHHSVMSSQPEDSTMVNQTTLSANLTTWSPPLPVTSLATSSSQIPVTSLPASPETTLGKDWQTEWILFIRGYFQQDNQTALALEERYPDNDVVLSLLADKYFWPWVCQFWNHFWELPCTLTRLVTYCIDFGTRSDYNYMESHAISTYNEFFSTVLDALEALSNITKSTNGAAEYISLSLTRRPLSNNDVEALVKLFPYLEGTDDLHLSSCGISSGAATILSKRLQFLANLEVLNLQNNNIGDDGVKAIAEKFTELKNLRTLNFVDNSITTEGGKAMAENLVHLQELRTIYFRNNEVALSLHPLAKAFVNMSTLELVYMWPVTYRRGSFDMVVEQVRNAVHTLGGKVYSSTKSLLYDGSHAIRVGSPGLDAAWQRVKRELNVGVHISRGQLKVSVKIRPI</sequence>
<organism evidence="5 6">
    <name type="scientific">Branchiostoma lanceolatum</name>
    <name type="common">Common lancelet</name>
    <name type="synonym">Amphioxus lanceolatum</name>
    <dbReference type="NCBI Taxonomy" id="7740"/>
    <lineage>
        <taxon>Eukaryota</taxon>
        <taxon>Metazoa</taxon>
        <taxon>Chordata</taxon>
        <taxon>Cephalochordata</taxon>
        <taxon>Leptocardii</taxon>
        <taxon>Amphioxiformes</taxon>
        <taxon>Branchiostomatidae</taxon>
        <taxon>Branchiostoma</taxon>
    </lineage>
</organism>
<dbReference type="SMART" id="SM00368">
    <property type="entry name" value="LRR_RI"/>
    <property type="match status" value="2"/>
</dbReference>
<dbReference type="InterPro" id="IPR001611">
    <property type="entry name" value="Leu-rich_rpt"/>
</dbReference>
<evidence type="ECO:0000313" key="5">
    <source>
        <dbReference type="EMBL" id="CAH1239853.1"/>
    </source>
</evidence>
<proteinExistence type="predicted"/>
<dbReference type="GO" id="GO:0031267">
    <property type="term" value="F:small GTPase binding"/>
    <property type="evidence" value="ECO:0007669"/>
    <property type="project" value="TreeGrafter"/>
</dbReference>
<dbReference type="GO" id="GO:0006913">
    <property type="term" value="P:nucleocytoplasmic transport"/>
    <property type="evidence" value="ECO:0007669"/>
    <property type="project" value="TreeGrafter"/>
</dbReference>